<evidence type="ECO:0000256" key="9">
    <source>
        <dbReference type="ARBA" id="ARBA00023065"/>
    </source>
</evidence>
<dbReference type="GO" id="GO:0015078">
    <property type="term" value="F:proton transmembrane transporter activity"/>
    <property type="evidence" value="ECO:0007669"/>
    <property type="project" value="InterPro"/>
</dbReference>
<keyword evidence="6 12" id="KW-0812">Transmembrane</keyword>
<dbReference type="RefSeq" id="YP_009185947.1">
    <property type="nucleotide sequence ID" value="NC_028609.1"/>
</dbReference>
<keyword evidence="5 12" id="KW-0138">CF(0)</keyword>
<keyword evidence="8" id="KW-1133">Transmembrane helix</keyword>
<comment type="similarity">
    <text evidence="2 12">Belongs to the ATPase protein 8 family.</text>
</comment>
<organism evidence="13">
    <name type="scientific">Scaphidium quadrimaculatum</name>
    <name type="common">Shining fungus beetle</name>
    <dbReference type="NCBI Taxonomy" id="295644"/>
    <lineage>
        <taxon>Eukaryota</taxon>
        <taxon>Metazoa</taxon>
        <taxon>Ecdysozoa</taxon>
        <taxon>Arthropoda</taxon>
        <taxon>Hexapoda</taxon>
        <taxon>Insecta</taxon>
        <taxon>Pterygota</taxon>
        <taxon>Neoptera</taxon>
        <taxon>Endopterygota</taxon>
        <taxon>Coleoptera</taxon>
        <taxon>Polyphaga</taxon>
        <taxon>Staphyliniformia</taxon>
        <taxon>Staphylinidae</taxon>
        <taxon>Oxytelinae group</taxon>
        <taxon>Scaphidiinae</taxon>
        <taxon>Scaphidium</taxon>
    </lineage>
</organism>
<comment type="subcellular location">
    <subcellularLocation>
        <location evidence="1 12">Mitochondrion membrane</location>
        <topology evidence="1 12">Single-pass membrane protein</topology>
    </subcellularLocation>
</comment>
<comment type="subunit">
    <text evidence="3">F-type ATPases have 2 components, CF(1) - the catalytic core - and CF(0) - the membrane proton channel.</text>
</comment>
<protein>
    <recommendedName>
        <fullName evidence="12">ATP synthase complex subunit 8</fullName>
    </recommendedName>
</protein>
<evidence type="ECO:0000256" key="3">
    <source>
        <dbReference type="ARBA" id="ARBA00011291"/>
    </source>
</evidence>
<accession>A0A0S2M8F5</accession>
<evidence type="ECO:0000256" key="1">
    <source>
        <dbReference type="ARBA" id="ARBA00004304"/>
    </source>
</evidence>
<dbReference type="GeneID" id="26380426"/>
<keyword evidence="11" id="KW-0472">Membrane</keyword>
<evidence type="ECO:0000256" key="2">
    <source>
        <dbReference type="ARBA" id="ARBA00008892"/>
    </source>
</evidence>
<evidence type="ECO:0000256" key="10">
    <source>
        <dbReference type="ARBA" id="ARBA00023128"/>
    </source>
</evidence>
<evidence type="ECO:0000256" key="11">
    <source>
        <dbReference type="ARBA" id="ARBA00023136"/>
    </source>
</evidence>
<dbReference type="AlphaFoldDB" id="A0A0S2M8F5"/>
<keyword evidence="7 12" id="KW-0375">Hydrogen ion transport</keyword>
<geneLocation type="mitochondrion" evidence="13"/>
<dbReference type="Pfam" id="PF00895">
    <property type="entry name" value="ATP-synt_8"/>
    <property type="match status" value="1"/>
</dbReference>
<dbReference type="GO" id="GO:0031966">
    <property type="term" value="C:mitochondrial membrane"/>
    <property type="evidence" value="ECO:0007669"/>
    <property type="project" value="UniProtKB-SubCell"/>
</dbReference>
<keyword evidence="10 12" id="KW-0496">Mitochondrion</keyword>
<keyword evidence="4 12" id="KW-0813">Transport</keyword>
<evidence type="ECO:0000256" key="12">
    <source>
        <dbReference type="RuleBase" id="RU003661"/>
    </source>
</evidence>
<proteinExistence type="inferred from homology"/>
<evidence type="ECO:0000256" key="8">
    <source>
        <dbReference type="ARBA" id="ARBA00022989"/>
    </source>
</evidence>
<evidence type="ECO:0000256" key="5">
    <source>
        <dbReference type="ARBA" id="ARBA00022547"/>
    </source>
</evidence>
<dbReference type="GO" id="GO:0015986">
    <property type="term" value="P:proton motive force-driven ATP synthesis"/>
    <property type="evidence" value="ECO:0007669"/>
    <property type="project" value="InterPro"/>
</dbReference>
<gene>
    <name evidence="13" type="primary">atp8</name>
</gene>
<evidence type="ECO:0000256" key="7">
    <source>
        <dbReference type="ARBA" id="ARBA00022781"/>
    </source>
</evidence>
<dbReference type="CTD" id="4509"/>
<evidence type="ECO:0000256" key="6">
    <source>
        <dbReference type="ARBA" id="ARBA00022692"/>
    </source>
</evidence>
<dbReference type="InterPro" id="IPR001421">
    <property type="entry name" value="ATP8_metazoa"/>
</dbReference>
<reference evidence="13" key="1">
    <citation type="submission" date="2015-09" db="EMBL/GenBank/DDBJ databases">
        <title>Staphyliniformia phylogenetics from de novo mitogenomic assemblies.</title>
        <authorList>
            <person name="Favreau E.A."/>
            <person name="Linard B."/>
            <person name="Vogler A.P."/>
        </authorList>
    </citation>
    <scope>NUCLEOTIDE SEQUENCE</scope>
</reference>
<sequence>MPQMMPLNWLILSVLFTIIFLIFNSQNYFSFIYTPKTKINYMKKTSINWKW</sequence>
<dbReference type="GO" id="GO:0045259">
    <property type="term" value="C:proton-transporting ATP synthase complex"/>
    <property type="evidence" value="ECO:0007669"/>
    <property type="project" value="UniProtKB-KW"/>
</dbReference>
<evidence type="ECO:0000256" key="4">
    <source>
        <dbReference type="ARBA" id="ARBA00022448"/>
    </source>
</evidence>
<keyword evidence="9 12" id="KW-0406">Ion transport</keyword>
<evidence type="ECO:0000313" key="13">
    <source>
        <dbReference type="EMBL" id="ALO70892.1"/>
    </source>
</evidence>
<name>A0A0S2M8F5_SCAQU</name>
<dbReference type="EMBL" id="KT780673">
    <property type="protein sequence ID" value="ALO70892.1"/>
    <property type="molecule type" value="Genomic_DNA"/>
</dbReference>